<dbReference type="AlphaFoldDB" id="A0A383AA01"/>
<dbReference type="InterPro" id="IPR011008">
    <property type="entry name" value="Dimeric_a/b-barrel"/>
</dbReference>
<dbReference type="EMBL" id="UINC01190512">
    <property type="protein sequence ID" value="SVE04706.1"/>
    <property type="molecule type" value="Genomic_DNA"/>
</dbReference>
<reference evidence="2" key="1">
    <citation type="submission" date="2018-05" db="EMBL/GenBank/DDBJ databases">
        <authorList>
            <person name="Lanie J.A."/>
            <person name="Ng W.-L."/>
            <person name="Kazmierczak K.M."/>
            <person name="Andrzejewski T.M."/>
            <person name="Davidsen T.M."/>
            <person name="Wayne K.J."/>
            <person name="Tettelin H."/>
            <person name="Glass J.I."/>
            <person name="Rusch D."/>
            <person name="Podicherti R."/>
            <person name="Tsui H.-C.T."/>
            <person name="Winkler M.E."/>
        </authorList>
    </citation>
    <scope>NUCLEOTIDE SEQUENCE</scope>
</reference>
<evidence type="ECO:0000313" key="2">
    <source>
        <dbReference type="EMBL" id="SVE04706.1"/>
    </source>
</evidence>
<organism evidence="2">
    <name type="scientific">marine metagenome</name>
    <dbReference type="NCBI Taxonomy" id="408172"/>
    <lineage>
        <taxon>unclassified sequences</taxon>
        <taxon>metagenomes</taxon>
        <taxon>ecological metagenomes</taxon>
    </lineage>
</organism>
<protein>
    <recommendedName>
        <fullName evidence="1">ABM domain-containing protein</fullName>
    </recommendedName>
</protein>
<dbReference type="SUPFAM" id="SSF54909">
    <property type="entry name" value="Dimeric alpha+beta barrel"/>
    <property type="match status" value="1"/>
</dbReference>
<dbReference type="InterPro" id="IPR007138">
    <property type="entry name" value="ABM_dom"/>
</dbReference>
<dbReference type="Gene3D" id="3.30.70.100">
    <property type="match status" value="1"/>
</dbReference>
<dbReference type="PROSITE" id="PS51725">
    <property type="entry name" value="ABM"/>
    <property type="match status" value="1"/>
</dbReference>
<feature type="domain" description="ABM" evidence="1">
    <location>
        <begin position="3"/>
        <end position="91"/>
    </location>
</feature>
<accession>A0A383AA01</accession>
<gene>
    <name evidence="2" type="ORF">METZ01_LOCUS457560</name>
</gene>
<name>A0A383AA01_9ZZZZ</name>
<proteinExistence type="predicted"/>
<evidence type="ECO:0000259" key="1">
    <source>
        <dbReference type="PROSITE" id="PS51725"/>
    </source>
</evidence>
<sequence>MAIIVNLQFSNQPGKRDQAVTFLEKNLPDTRSYDGCHWLHSTTDVEDENKWEFFSMWESKDHYDTYLQWRMGSGTMEEAAAFMDGEPVWRFFNVEKTY</sequence>
<dbReference type="Pfam" id="PF03992">
    <property type="entry name" value="ABM"/>
    <property type="match status" value="1"/>
</dbReference>